<proteinExistence type="predicted"/>
<evidence type="ECO:0000313" key="2">
    <source>
        <dbReference type="Proteomes" id="UP001476798"/>
    </source>
</evidence>
<dbReference type="EMBL" id="JAHRIO010071037">
    <property type="protein sequence ID" value="MEQ2181765.1"/>
    <property type="molecule type" value="Genomic_DNA"/>
</dbReference>
<name>A0ABV0PE90_9TELE</name>
<evidence type="ECO:0008006" key="3">
    <source>
        <dbReference type="Google" id="ProtNLM"/>
    </source>
</evidence>
<dbReference type="Proteomes" id="UP001476798">
    <property type="component" value="Unassembled WGS sequence"/>
</dbReference>
<accession>A0ABV0PE90</accession>
<organism evidence="1 2">
    <name type="scientific">Goodea atripinnis</name>
    <dbReference type="NCBI Taxonomy" id="208336"/>
    <lineage>
        <taxon>Eukaryota</taxon>
        <taxon>Metazoa</taxon>
        <taxon>Chordata</taxon>
        <taxon>Craniata</taxon>
        <taxon>Vertebrata</taxon>
        <taxon>Euteleostomi</taxon>
        <taxon>Actinopterygii</taxon>
        <taxon>Neopterygii</taxon>
        <taxon>Teleostei</taxon>
        <taxon>Neoteleostei</taxon>
        <taxon>Acanthomorphata</taxon>
        <taxon>Ovalentaria</taxon>
        <taxon>Atherinomorphae</taxon>
        <taxon>Cyprinodontiformes</taxon>
        <taxon>Goodeidae</taxon>
        <taxon>Goodea</taxon>
    </lineage>
</organism>
<protein>
    <recommendedName>
        <fullName evidence="3">Maturase K</fullName>
    </recommendedName>
</protein>
<keyword evidence="2" id="KW-1185">Reference proteome</keyword>
<evidence type="ECO:0000313" key="1">
    <source>
        <dbReference type="EMBL" id="MEQ2181765.1"/>
    </source>
</evidence>
<comment type="caution">
    <text evidence="1">The sequence shown here is derived from an EMBL/GenBank/DDBJ whole genome shotgun (WGS) entry which is preliminary data.</text>
</comment>
<gene>
    <name evidence="1" type="ORF">GOODEAATRI_014875</name>
</gene>
<reference evidence="1 2" key="1">
    <citation type="submission" date="2021-06" db="EMBL/GenBank/DDBJ databases">
        <authorList>
            <person name="Palmer J.M."/>
        </authorList>
    </citation>
    <scope>NUCLEOTIDE SEQUENCE [LARGE SCALE GENOMIC DNA]</scope>
    <source>
        <strain evidence="1 2">GA_2019</strain>
        <tissue evidence="1">Muscle</tissue>
    </source>
</reference>
<sequence length="160" mass="19086">MHFYRHIFEKCLVHLYSAPPCQYFLEPPFTFSYNYICKFFGVRFYQLCTPRERTVCPFVFAKSLKSSWMESINEHQFLCPPKIHSQSMMQPLPCFTVQIICLQFWSHLIHLQCVPLHDFKLELWLWSVKKARLILAVPIHSLHDKFKPFPSKCKASDIVL</sequence>